<evidence type="ECO:0000259" key="6">
    <source>
        <dbReference type="PROSITE" id="PS51910"/>
    </source>
</evidence>
<organism evidence="7 8">
    <name type="scientific">Aureibaculum flavum</name>
    <dbReference type="NCBI Taxonomy" id="2795986"/>
    <lineage>
        <taxon>Bacteria</taxon>
        <taxon>Pseudomonadati</taxon>
        <taxon>Bacteroidota</taxon>
        <taxon>Flavobacteriia</taxon>
        <taxon>Flavobacteriales</taxon>
        <taxon>Flavobacteriaceae</taxon>
        <taxon>Aureibaculum</taxon>
    </lineage>
</organism>
<accession>A0ABS0WVX4</accession>
<evidence type="ECO:0000256" key="4">
    <source>
        <dbReference type="RuleBase" id="RU004453"/>
    </source>
</evidence>
<dbReference type="Proteomes" id="UP000623301">
    <property type="component" value="Unassembled WGS sequence"/>
</dbReference>
<dbReference type="Pfam" id="PF00704">
    <property type="entry name" value="Glyco_hydro_18"/>
    <property type="match status" value="1"/>
</dbReference>
<feature type="domain" description="GH18" evidence="6">
    <location>
        <begin position="65"/>
        <end position="245"/>
    </location>
</feature>
<evidence type="ECO:0000256" key="3">
    <source>
        <dbReference type="RuleBase" id="RU000489"/>
    </source>
</evidence>
<feature type="signal peptide" evidence="5">
    <location>
        <begin position="1"/>
        <end position="19"/>
    </location>
</feature>
<evidence type="ECO:0000313" key="7">
    <source>
        <dbReference type="EMBL" id="MBJ2176107.1"/>
    </source>
</evidence>
<dbReference type="InterPro" id="IPR001579">
    <property type="entry name" value="Glyco_hydro_18_chit_AS"/>
</dbReference>
<sequence>MKKTLLTSLSLLVFTLSFSQEIDRKSTHQQHSEEFGYTKILKSSYNPNGVDIIPLQTKKSTNLSKIIFGFLPYWEYSSGAHDNLQYDLLTHIAAFDFKASASGTITNPSGWPWTNVINAAHTEGVKVIMAVTNFNSSQIHTLLTNSTSKTALFTAIKNTITTYQLDGVNIDFEGLDSADRGSLINTFMADLTDYIHTNLPGKEVSFDAPAVNWSGWELNDLAEAVDQLIVMAYDYNGSGVHILLR</sequence>
<evidence type="ECO:0000256" key="2">
    <source>
        <dbReference type="ARBA" id="ARBA00023295"/>
    </source>
</evidence>
<dbReference type="EMBL" id="JAEHFJ010000012">
    <property type="protein sequence ID" value="MBJ2176107.1"/>
    <property type="molecule type" value="Genomic_DNA"/>
</dbReference>
<evidence type="ECO:0000256" key="1">
    <source>
        <dbReference type="ARBA" id="ARBA00022801"/>
    </source>
</evidence>
<keyword evidence="8" id="KW-1185">Reference proteome</keyword>
<dbReference type="SUPFAM" id="SSF51445">
    <property type="entry name" value="(Trans)glycosidases"/>
    <property type="match status" value="1"/>
</dbReference>
<protein>
    <recommendedName>
        <fullName evidence="6">GH18 domain-containing protein</fullName>
    </recommendedName>
</protein>
<dbReference type="Gene3D" id="3.20.20.80">
    <property type="entry name" value="Glycosidases"/>
    <property type="match status" value="1"/>
</dbReference>
<keyword evidence="1 3" id="KW-0378">Hydrolase</keyword>
<comment type="caution">
    <text evidence="7">The sequence shown here is derived from an EMBL/GenBank/DDBJ whole genome shotgun (WGS) entry which is preliminary data.</text>
</comment>
<gene>
    <name evidence="7" type="ORF">JBL43_17785</name>
</gene>
<keyword evidence="2 3" id="KW-0326">Glycosidase</keyword>
<feature type="chain" id="PRO_5045716162" description="GH18 domain-containing protein" evidence="5">
    <location>
        <begin position="20"/>
        <end position="245"/>
    </location>
</feature>
<dbReference type="InterPro" id="IPR001223">
    <property type="entry name" value="Glyco_hydro18_cat"/>
</dbReference>
<name>A0ABS0WVX4_9FLAO</name>
<evidence type="ECO:0000313" key="8">
    <source>
        <dbReference type="Proteomes" id="UP000623301"/>
    </source>
</evidence>
<dbReference type="PROSITE" id="PS01095">
    <property type="entry name" value="GH18_1"/>
    <property type="match status" value="1"/>
</dbReference>
<keyword evidence="5" id="KW-0732">Signal</keyword>
<proteinExistence type="inferred from homology"/>
<dbReference type="PANTHER" id="PTHR46290">
    <property type="entry name" value="DI-N-ACETYLCHITOBIASE"/>
    <property type="match status" value="1"/>
</dbReference>
<dbReference type="InterPro" id="IPR017853">
    <property type="entry name" value="GH"/>
</dbReference>
<dbReference type="InterPro" id="IPR051887">
    <property type="entry name" value="GH18_Domain-Containing"/>
</dbReference>
<evidence type="ECO:0000256" key="5">
    <source>
        <dbReference type="SAM" id="SignalP"/>
    </source>
</evidence>
<dbReference type="PROSITE" id="PS51910">
    <property type="entry name" value="GH18_2"/>
    <property type="match status" value="1"/>
</dbReference>
<comment type="similarity">
    <text evidence="4">Belongs to the glycosyl hydrolase 18 family.</text>
</comment>
<reference evidence="7 8" key="1">
    <citation type="submission" date="2020-12" db="EMBL/GenBank/DDBJ databases">
        <title>Aureibaculum luteum sp. nov. and Aureibaculum flavum sp. nov., novel members of the family Flavobacteriaceae isolated from Antarctic intertidal sediments.</title>
        <authorList>
            <person name="He X."/>
            <person name="Zhang X."/>
        </authorList>
    </citation>
    <scope>NUCLEOTIDE SEQUENCE [LARGE SCALE GENOMIC DNA]</scope>
    <source>
        <strain evidence="7 8">A20</strain>
    </source>
</reference>
<dbReference type="PANTHER" id="PTHR46290:SF1">
    <property type="entry name" value="DI-N-ACETYLCHITOBIASE"/>
    <property type="match status" value="1"/>
</dbReference>